<evidence type="ECO:0000313" key="4">
    <source>
        <dbReference type="Proteomes" id="UP000808038"/>
    </source>
</evidence>
<proteinExistence type="inferred from homology"/>
<gene>
    <name evidence="3" type="ORF">HAU43_10875</name>
</gene>
<dbReference type="SUPFAM" id="SSF51735">
    <property type="entry name" value="NAD(P)-binding Rossmann-fold domains"/>
    <property type="match status" value="1"/>
</dbReference>
<dbReference type="InterPro" id="IPR036291">
    <property type="entry name" value="NAD(P)-bd_dom_sf"/>
</dbReference>
<dbReference type="Gene3D" id="3.90.25.10">
    <property type="entry name" value="UDP-galactose 4-epimerase, domain 1"/>
    <property type="match status" value="1"/>
</dbReference>
<dbReference type="Pfam" id="PF01370">
    <property type="entry name" value="Epimerase"/>
    <property type="match status" value="1"/>
</dbReference>
<dbReference type="InterPro" id="IPR001509">
    <property type="entry name" value="Epimerase_deHydtase"/>
</dbReference>
<reference evidence="3" key="2">
    <citation type="journal article" date="2021" name="Int. J. Food Microbiol.">
        <title>Safety demonstration of a microbial species for use in the food chain: Weissella confusa.</title>
        <authorList>
            <person name="Bourdichon F."/>
            <person name="Patrone V."/>
            <person name="Fontana A."/>
            <person name="Milani G."/>
            <person name="Morelli L."/>
        </authorList>
    </citation>
    <scope>NUCLEOTIDE SEQUENCE</scope>
    <source>
        <strain evidence="3">CCUG 30943</strain>
    </source>
</reference>
<reference evidence="3" key="1">
    <citation type="submission" date="2020-02" db="EMBL/GenBank/DDBJ databases">
        <authorList>
            <person name="Fontana A."/>
            <person name="Patrone V."/>
            <person name="Morelli L."/>
        </authorList>
    </citation>
    <scope>NUCLEOTIDE SEQUENCE</scope>
    <source>
        <strain evidence="3">CCUG 30943</strain>
    </source>
</reference>
<dbReference type="PANTHER" id="PTHR43000">
    <property type="entry name" value="DTDP-D-GLUCOSE 4,6-DEHYDRATASE-RELATED"/>
    <property type="match status" value="1"/>
</dbReference>
<evidence type="ECO:0000256" key="1">
    <source>
        <dbReference type="ARBA" id="ARBA00007637"/>
    </source>
</evidence>
<organism evidence="3 4">
    <name type="scientific">Weissella confusa</name>
    <name type="common">Lactobacillus confusus</name>
    <dbReference type="NCBI Taxonomy" id="1583"/>
    <lineage>
        <taxon>Bacteria</taxon>
        <taxon>Bacillati</taxon>
        <taxon>Bacillota</taxon>
        <taxon>Bacilli</taxon>
        <taxon>Lactobacillales</taxon>
        <taxon>Lactobacillaceae</taxon>
        <taxon>Weissella</taxon>
    </lineage>
</organism>
<comment type="caution">
    <text evidence="3">The sequence shown here is derived from an EMBL/GenBank/DDBJ whole genome shotgun (WGS) entry which is preliminary data.</text>
</comment>
<evidence type="ECO:0000259" key="2">
    <source>
        <dbReference type="Pfam" id="PF01370"/>
    </source>
</evidence>
<sequence>MSSVLITGGAGFIGSHVLESHLAEGDTIVIVDDLSMGSTENIPTSENVVFFQKSITDYEFMRSLLKEWQFDYIYLLAAIASVADTIDRPLESHFVNQDANVQILEAIRVFELKPQKIIFASSAAVYGNLTYSPKNEAGPVSPLTPYAIDKFATEKFVIAYSQLYGLPVTAFRFFNVYGPRQNPSSPYSGVLSIISEKLKNGRTFSVYGDGNQVRDFVYVKDVVAALRLAGEKVEMNGEVYNIGTGKSRTLIEAISTLEKISGRSLNKKYSDPRPGDIRISEADVQKLHNVGFKTKYSFQQGMFEYWESLK</sequence>
<comment type="similarity">
    <text evidence="1">Belongs to the NAD(P)-dependent epimerase/dehydratase family.</text>
</comment>
<accession>A0AAE2SAY8</accession>
<evidence type="ECO:0000313" key="3">
    <source>
        <dbReference type="EMBL" id="MBJ7633577.1"/>
    </source>
</evidence>
<dbReference type="Proteomes" id="UP000808038">
    <property type="component" value="Unassembled WGS sequence"/>
</dbReference>
<protein>
    <submittedName>
        <fullName evidence="3">NAD-dependent epimerase/dehydratase family protein</fullName>
    </submittedName>
</protein>
<name>A0AAE2SAY8_WEICO</name>
<dbReference type="EMBL" id="JAAOCX010000021">
    <property type="protein sequence ID" value="MBJ7633577.1"/>
    <property type="molecule type" value="Genomic_DNA"/>
</dbReference>
<dbReference type="AlphaFoldDB" id="A0AAE2SAY8"/>
<dbReference type="RefSeq" id="WP_135411369.1">
    <property type="nucleotide sequence ID" value="NZ_JAAOCW010000019.1"/>
</dbReference>
<dbReference type="Gene3D" id="3.40.50.720">
    <property type="entry name" value="NAD(P)-binding Rossmann-like Domain"/>
    <property type="match status" value="1"/>
</dbReference>
<feature type="domain" description="NAD-dependent epimerase/dehydratase" evidence="2">
    <location>
        <begin position="4"/>
        <end position="243"/>
    </location>
</feature>